<proteinExistence type="predicted"/>
<dbReference type="AlphaFoldDB" id="A0A0B6Y821"/>
<reference evidence="1" key="1">
    <citation type="submission" date="2014-12" db="EMBL/GenBank/DDBJ databases">
        <title>Insight into the proteome of Arion vulgaris.</title>
        <authorList>
            <person name="Aradska J."/>
            <person name="Bulat T."/>
            <person name="Smidak R."/>
            <person name="Sarate P."/>
            <person name="Gangsoo J."/>
            <person name="Sialana F."/>
            <person name="Bilban M."/>
            <person name="Lubec G."/>
        </authorList>
    </citation>
    <scope>NUCLEOTIDE SEQUENCE</scope>
    <source>
        <tissue evidence="1">Skin</tissue>
    </source>
</reference>
<evidence type="ECO:0000313" key="1">
    <source>
        <dbReference type="EMBL" id="CEK52309.1"/>
    </source>
</evidence>
<accession>A0A0B6Y821</accession>
<organism evidence="1">
    <name type="scientific">Arion vulgaris</name>
    <dbReference type="NCBI Taxonomy" id="1028688"/>
    <lineage>
        <taxon>Eukaryota</taxon>
        <taxon>Metazoa</taxon>
        <taxon>Spiralia</taxon>
        <taxon>Lophotrochozoa</taxon>
        <taxon>Mollusca</taxon>
        <taxon>Gastropoda</taxon>
        <taxon>Heterobranchia</taxon>
        <taxon>Euthyneura</taxon>
        <taxon>Panpulmonata</taxon>
        <taxon>Eupulmonata</taxon>
        <taxon>Stylommatophora</taxon>
        <taxon>Helicina</taxon>
        <taxon>Arionoidea</taxon>
        <taxon>Arionidae</taxon>
        <taxon>Arion</taxon>
    </lineage>
</organism>
<gene>
    <name evidence="1" type="primary">ORF16276</name>
</gene>
<dbReference type="EMBL" id="HACG01005444">
    <property type="protein sequence ID" value="CEK52309.1"/>
    <property type="molecule type" value="Transcribed_RNA"/>
</dbReference>
<name>A0A0B6Y821_9EUPU</name>
<feature type="non-terminal residue" evidence="1">
    <location>
        <position position="53"/>
    </location>
</feature>
<protein>
    <submittedName>
        <fullName evidence="1">Uncharacterized protein</fullName>
    </submittedName>
</protein>
<sequence>MNGRTVQEERSWAVISTTSRLTVEMLCLGDFVSSWTKNDTFNDSLVHMYCEVS</sequence>